<dbReference type="OrthoDB" id="683240at2759"/>
<dbReference type="Gene3D" id="3.50.50.60">
    <property type="entry name" value="FAD/NAD(P)-binding domain"/>
    <property type="match status" value="1"/>
</dbReference>
<organism evidence="4">
    <name type="scientific">Gongylonema pulchrum</name>
    <dbReference type="NCBI Taxonomy" id="637853"/>
    <lineage>
        <taxon>Eukaryota</taxon>
        <taxon>Metazoa</taxon>
        <taxon>Ecdysozoa</taxon>
        <taxon>Nematoda</taxon>
        <taxon>Chromadorea</taxon>
        <taxon>Rhabditida</taxon>
        <taxon>Spirurina</taxon>
        <taxon>Spiruromorpha</taxon>
        <taxon>Spiruroidea</taxon>
        <taxon>Gongylonematidae</taxon>
        <taxon>Gongylonema</taxon>
    </lineage>
</organism>
<gene>
    <name evidence="2" type="ORF">GPUH_LOCUS10280</name>
</gene>
<dbReference type="Pfam" id="PF01494">
    <property type="entry name" value="FAD_binding_3"/>
    <property type="match status" value="1"/>
</dbReference>
<evidence type="ECO:0000313" key="3">
    <source>
        <dbReference type="Proteomes" id="UP000271098"/>
    </source>
</evidence>
<dbReference type="InterPro" id="IPR002938">
    <property type="entry name" value="FAD-bd"/>
</dbReference>
<dbReference type="EMBL" id="UYRT01077909">
    <property type="protein sequence ID" value="VDN17224.1"/>
    <property type="molecule type" value="Genomic_DNA"/>
</dbReference>
<dbReference type="GO" id="GO:0071949">
    <property type="term" value="F:FAD binding"/>
    <property type="evidence" value="ECO:0007669"/>
    <property type="project" value="InterPro"/>
</dbReference>
<dbReference type="SUPFAM" id="SSF51905">
    <property type="entry name" value="FAD/NAD(P)-binding domain"/>
    <property type="match status" value="1"/>
</dbReference>
<dbReference type="WBParaSite" id="GPUH_0001029301-mRNA-1">
    <property type="protein sequence ID" value="GPUH_0001029301-mRNA-1"/>
    <property type="gene ID" value="GPUH_0001029301"/>
</dbReference>
<dbReference type="PANTHER" id="PTHR43876:SF7">
    <property type="entry name" value="UBIQUINONE BIOSYNTHESIS MONOOXYGENASE COQ6, MITOCHONDRIAL"/>
    <property type="match status" value="1"/>
</dbReference>
<reference evidence="4" key="1">
    <citation type="submission" date="2016-06" db="UniProtKB">
        <authorList>
            <consortium name="WormBaseParasite"/>
        </authorList>
    </citation>
    <scope>IDENTIFICATION</scope>
</reference>
<dbReference type="AlphaFoldDB" id="A0A183DNI9"/>
<protein>
    <submittedName>
        <fullName evidence="4">FAD_binding_3 domain-containing protein</fullName>
    </submittedName>
</protein>
<evidence type="ECO:0000259" key="1">
    <source>
        <dbReference type="Pfam" id="PF01494"/>
    </source>
</evidence>
<dbReference type="InterPro" id="IPR036188">
    <property type="entry name" value="FAD/NAD-bd_sf"/>
</dbReference>
<sequence length="252" mass="28241">MYARSCIMYIYWDCMLKVKSIWFRQRPGTAKFWPFERGLSERLKSKKVLVLDSAKIKAPERHSPYGNRVSAVSPPAVALFKKLGIWSSLVDLRVKRVDRLEVLDSCSRSSIRFVQKNSEDEIAYIVENNAIVGFLTERIRSSCPNVAVRRGARVSGCKIPSGLDDYATVSLDDGTTLRTSLIIGADGARSLVRNTLNFTYTTWEYGQKAVVANLRVQAVSLSRVTQFQRHLLDLGSASTIHDSRRIFSTGGG</sequence>
<dbReference type="GO" id="GO:0005739">
    <property type="term" value="C:mitochondrion"/>
    <property type="evidence" value="ECO:0007669"/>
    <property type="project" value="TreeGrafter"/>
</dbReference>
<dbReference type="PANTHER" id="PTHR43876">
    <property type="entry name" value="UBIQUINONE BIOSYNTHESIS MONOOXYGENASE COQ6, MITOCHONDRIAL"/>
    <property type="match status" value="1"/>
</dbReference>
<reference evidence="2 3" key="2">
    <citation type="submission" date="2018-11" db="EMBL/GenBank/DDBJ databases">
        <authorList>
            <consortium name="Pathogen Informatics"/>
        </authorList>
    </citation>
    <scope>NUCLEOTIDE SEQUENCE [LARGE SCALE GENOMIC DNA]</scope>
</reference>
<feature type="domain" description="FAD-binding" evidence="1">
    <location>
        <begin position="71"/>
        <end position="224"/>
    </location>
</feature>
<dbReference type="InterPro" id="IPR051205">
    <property type="entry name" value="UbiH/COQ6_monooxygenase"/>
</dbReference>
<name>A0A183DNI9_9BILA</name>
<accession>A0A183DNI9</accession>
<proteinExistence type="predicted"/>
<evidence type="ECO:0000313" key="4">
    <source>
        <dbReference type="WBParaSite" id="GPUH_0001029301-mRNA-1"/>
    </source>
</evidence>
<keyword evidence="3" id="KW-1185">Reference proteome</keyword>
<dbReference type="Proteomes" id="UP000271098">
    <property type="component" value="Unassembled WGS sequence"/>
</dbReference>
<evidence type="ECO:0000313" key="2">
    <source>
        <dbReference type="EMBL" id="VDN17224.1"/>
    </source>
</evidence>